<dbReference type="Proteomes" id="UP001055072">
    <property type="component" value="Unassembled WGS sequence"/>
</dbReference>
<accession>A0ACB8U274</accession>
<comment type="caution">
    <text evidence="1">The sequence shown here is derived from an EMBL/GenBank/DDBJ whole genome shotgun (WGS) entry which is preliminary data.</text>
</comment>
<protein>
    <submittedName>
        <fullName evidence="1">Permease for cytosine/purines, uracil, thiamine, allantoin-domain-containing protein</fullName>
    </submittedName>
</protein>
<evidence type="ECO:0000313" key="1">
    <source>
        <dbReference type="EMBL" id="KAI0088274.1"/>
    </source>
</evidence>
<dbReference type="EMBL" id="MU274914">
    <property type="protein sequence ID" value="KAI0088274.1"/>
    <property type="molecule type" value="Genomic_DNA"/>
</dbReference>
<sequence length="463" mass="49760">MNNVNCRINPVPENQRTDTRLYQVFFAWFAANANVLTFGAGSVGPAAFGLGMKESFLTIIVTDLIACIFPSMFTVFGPKLGTRAMVQSRFSWGYYGAVLPSIFNVLSMQGYLIINCIIGGQTLASVSSHLNAATGIVITGLISLAVTFCGYQTLHWYEMLSWVPNVITFVIMLGVGGKTLVSVPTSAAVPATAASIITFGSALAVTILAWCPIVPDYGIFHDAKGSSMRIFIYAYLGFFFASVPVHLIGAAFTAAAAYVPAWGAGLNSATNVGGLVAAVLQPIGGFGKFLLVLLALTTPSASAPTMYTVCTSFMTIAPVFARVPRFVFAIVSTAILIPVGIVGATRFYATFTQVLSFIGYWIAPFLGIVLTEHFLFRCASWKAYSPIEAWNDPRHPNLARGYAAIFTFGSSIGLIVVCMSQVWWTGPVARAGTGDIAMIVSFVYSVVVFSITRALERKRWREV</sequence>
<name>A0ACB8U274_9APHY</name>
<proteinExistence type="predicted"/>
<reference evidence="1" key="1">
    <citation type="journal article" date="2021" name="Environ. Microbiol.">
        <title>Gene family expansions and transcriptome signatures uncover fungal adaptations to wood decay.</title>
        <authorList>
            <person name="Hage H."/>
            <person name="Miyauchi S."/>
            <person name="Viragh M."/>
            <person name="Drula E."/>
            <person name="Min B."/>
            <person name="Chaduli D."/>
            <person name="Navarro D."/>
            <person name="Favel A."/>
            <person name="Norest M."/>
            <person name="Lesage-Meessen L."/>
            <person name="Balint B."/>
            <person name="Merenyi Z."/>
            <person name="de Eugenio L."/>
            <person name="Morin E."/>
            <person name="Martinez A.T."/>
            <person name="Baldrian P."/>
            <person name="Stursova M."/>
            <person name="Martinez M.J."/>
            <person name="Novotny C."/>
            <person name="Magnuson J.K."/>
            <person name="Spatafora J.W."/>
            <person name="Maurice S."/>
            <person name="Pangilinan J."/>
            <person name="Andreopoulos W."/>
            <person name="LaButti K."/>
            <person name="Hundley H."/>
            <person name="Na H."/>
            <person name="Kuo A."/>
            <person name="Barry K."/>
            <person name="Lipzen A."/>
            <person name="Henrissat B."/>
            <person name="Riley R."/>
            <person name="Ahrendt S."/>
            <person name="Nagy L.G."/>
            <person name="Grigoriev I.V."/>
            <person name="Martin F."/>
            <person name="Rosso M.N."/>
        </authorList>
    </citation>
    <scope>NUCLEOTIDE SEQUENCE</scope>
    <source>
        <strain evidence="1">CBS 384.51</strain>
    </source>
</reference>
<organism evidence="1 2">
    <name type="scientific">Irpex rosettiformis</name>
    <dbReference type="NCBI Taxonomy" id="378272"/>
    <lineage>
        <taxon>Eukaryota</taxon>
        <taxon>Fungi</taxon>
        <taxon>Dikarya</taxon>
        <taxon>Basidiomycota</taxon>
        <taxon>Agaricomycotina</taxon>
        <taxon>Agaricomycetes</taxon>
        <taxon>Polyporales</taxon>
        <taxon>Irpicaceae</taxon>
        <taxon>Irpex</taxon>
    </lineage>
</organism>
<evidence type="ECO:0000313" key="2">
    <source>
        <dbReference type="Proteomes" id="UP001055072"/>
    </source>
</evidence>
<keyword evidence="2" id="KW-1185">Reference proteome</keyword>
<gene>
    <name evidence="1" type="ORF">BDY19DRAFT_950050</name>
</gene>